<dbReference type="AlphaFoldDB" id="A0A1B1XXC5"/>
<evidence type="ECO:0000313" key="2">
    <source>
        <dbReference type="EMBL" id="ANW82585.1"/>
    </source>
</evidence>
<evidence type="ECO:0000313" key="1">
    <source>
        <dbReference type="EMBL" id="ANW82584.1"/>
    </source>
</evidence>
<keyword evidence="2" id="KW-0858">Xylan degradation</keyword>
<dbReference type="GO" id="GO:0045493">
    <property type="term" value="P:xylan catabolic process"/>
    <property type="evidence" value="ECO:0007669"/>
    <property type="project" value="UniProtKB-KW"/>
</dbReference>
<dbReference type="EC" id="3.2.1.8" evidence="2"/>
<dbReference type="EMBL" id="KX455497">
    <property type="protein sequence ID" value="ANW82584.1"/>
    <property type="molecule type" value="Genomic_DNA"/>
</dbReference>
<keyword evidence="2" id="KW-0624">Polysaccharide degradation</keyword>
<protein>
    <submittedName>
        <fullName evidence="2">Truncated xylanase 5</fullName>
        <ecNumber evidence="2">3.2.1.8</ecNumber>
    </submittedName>
</protein>
<reference evidence="2" key="1">
    <citation type="submission" date="2016-06" db="EMBL/GenBank/DDBJ databases">
        <title>Trichoderma reesei xylanase XYN5 - The flawed sibling of XYN1.</title>
        <authorList>
            <person name="Ramoni J."/>
            <person name="Seiboth B."/>
        </authorList>
    </citation>
    <scope>NUCLEOTIDE SEQUENCE</scope>
    <source>
        <strain evidence="1">QM6a</strain>
        <strain evidence="2">RUTC-30</strain>
    </source>
</reference>
<proteinExistence type="predicted"/>
<keyword evidence="2" id="KW-0326">Glycosidase</keyword>
<dbReference type="EMBL" id="KX455498">
    <property type="protein sequence ID" value="ANW82585.1"/>
    <property type="molecule type" value="Genomic_DNA"/>
</dbReference>
<sequence>MVSFSSLVVALVGIASSWALWRNPSTQT</sequence>
<organism evidence="2">
    <name type="scientific">Hypocrea jecorina</name>
    <name type="common">Trichoderma reesei</name>
    <dbReference type="NCBI Taxonomy" id="51453"/>
    <lineage>
        <taxon>Eukaryota</taxon>
        <taxon>Fungi</taxon>
        <taxon>Dikarya</taxon>
        <taxon>Ascomycota</taxon>
        <taxon>Pezizomycotina</taxon>
        <taxon>Sordariomycetes</taxon>
        <taxon>Hypocreomycetidae</taxon>
        <taxon>Hypocreales</taxon>
        <taxon>Hypocreaceae</taxon>
        <taxon>Trichoderma</taxon>
    </lineage>
</organism>
<dbReference type="GO" id="GO:0031176">
    <property type="term" value="F:endo-1,4-beta-xylanase activity"/>
    <property type="evidence" value="ECO:0007669"/>
    <property type="project" value="UniProtKB-EC"/>
</dbReference>
<keyword evidence="2" id="KW-0119">Carbohydrate metabolism</keyword>
<keyword evidence="2" id="KW-0378">Hydrolase</keyword>
<accession>A0A1B1XXC5</accession>
<name>A0A1B1XXC5_HYPJE</name>
<gene>
    <name evidence="2" type="primary">xyn5</name>
</gene>